<feature type="transmembrane region" description="Helical" evidence="1">
    <location>
        <begin position="18"/>
        <end position="40"/>
    </location>
</feature>
<sequence>MSDTQIIKKVVFAVWWRIGIPVALFVFAVGWALNFLFYVAPMLQVTGSISHYGAMLIAGLLGGDVSAFLGDGGLIGNVVIGFFRAILDNLPMLVVLVLLTRWQIRRHMPRILRDCGLVSAGEEG</sequence>
<keyword evidence="1" id="KW-1133">Transmembrane helix</keyword>
<dbReference type="Proteomes" id="UP001555786">
    <property type="component" value="Unassembled WGS sequence"/>
</dbReference>
<keyword evidence="1" id="KW-0472">Membrane</keyword>
<evidence type="ECO:0000313" key="5">
    <source>
        <dbReference type="Proteomes" id="UP001595190"/>
    </source>
</evidence>
<dbReference type="EMBL" id="JBHGPK010000001">
    <property type="protein sequence ID" value="MFC2248177.1"/>
    <property type="molecule type" value="Genomic_DNA"/>
</dbReference>
<comment type="caution">
    <text evidence="2">The sequence shown here is derived from an EMBL/GenBank/DDBJ whole genome shotgun (WGS) entry which is preliminary data.</text>
</comment>
<reference evidence="2 4" key="1">
    <citation type="submission" date="2024-07" db="EMBL/GenBank/DDBJ databases">
        <title>Description of Labrys sedimenti sp. nov., isolated from a diclofenac-degrading enrichment culture.</title>
        <authorList>
            <person name="Tancsics A."/>
            <person name="Csepanyi A."/>
        </authorList>
    </citation>
    <scope>NUCLEOTIDE SEQUENCE [LARGE SCALE GENOMIC DNA]</scope>
    <source>
        <strain evidence="2 4">LMG 23578</strain>
    </source>
</reference>
<evidence type="ECO:0000256" key="1">
    <source>
        <dbReference type="SAM" id="Phobius"/>
    </source>
</evidence>
<dbReference type="RefSeq" id="WP_367623249.1">
    <property type="nucleotide sequence ID" value="NZ_JBFNQD010000001.1"/>
</dbReference>
<keyword evidence="4" id="KW-1185">Reference proteome</keyword>
<feature type="transmembrane region" description="Helical" evidence="1">
    <location>
        <begin position="52"/>
        <end position="69"/>
    </location>
</feature>
<feature type="transmembrane region" description="Helical" evidence="1">
    <location>
        <begin position="75"/>
        <end position="100"/>
    </location>
</feature>
<dbReference type="EMBL" id="JBFNQD010000001">
    <property type="protein sequence ID" value="MEW9305081.1"/>
    <property type="molecule type" value="Genomic_DNA"/>
</dbReference>
<name>A0ABV3PHH7_9HYPH</name>
<evidence type="ECO:0000313" key="4">
    <source>
        <dbReference type="Proteomes" id="UP001555786"/>
    </source>
</evidence>
<evidence type="ECO:0000313" key="2">
    <source>
        <dbReference type="EMBL" id="MEW9305081.1"/>
    </source>
</evidence>
<protein>
    <recommendedName>
        <fullName evidence="6">DUF4282 domain-containing protein</fullName>
    </recommendedName>
</protein>
<dbReference type="Proteomes" id="UP001595190">
    <property type="component" value="Unassembled WGS sequence"/>
</dbReference>
<evidence type="ECO:0008006" key="6">
    <source>
        <dbReference type="Google" id="ProtNLM"/>
    </source>
</evidence>
<evidence type="ECO:0000313" key="3">
    <source>
        <dbReference type="EMBL" id="MFC2248177.1"/>
    </source>
</evidence>
<accession>A0ABV3PHH7</accession>
<proteinExistence type="predicted"/>
<reference evidence="3 5" key="2">
    <citation type="submission" date="2024-09" db="EMBL/GenBank/DDBJ databases">
        <title>Description of Labrys sedimenti sp. nov., isolated from a diclofenac-degrading enrichment culture, and genome-based reclassification of Labrys portucalensis as a later heterotypic synonym of Labrys neptuniae.</title>
        <authorList>
            <person name="Tancsics A."/>
            <person name="Csepanyi A."/>
        </authorList>
    </citation>
    <scope>NUCLEOTIDE SEQUENCE [LARGE SCALE GENOMIC DNA]</scope>
    <source>
        <strain evidence="3 5">LMG 23412</strain>
    </source>
</reference>
<keyword evidence="1" id="KW-0812">Transmembrane</keyword>
<gene>
    <name evidence="2" type="ORF">ABXS05_06015</name>
    <name evidence="3" type="ORF">ACETRX_00985</name>
</gene>
<organism evidence="2 4">
    <name type="scientific">Labrys neptuniae</name>
    <dbReference type="NCBI Taxonomy" id="376174"/>
    <lineage>
        <taxon>Bacteria</taxon>
        <taxon>Pseudomonadati</taxon>
        <taxon>Pseudomonadota</taxon>
        <taxon>Alphaproteobacteria</taxon>
        <taxon>Hyphomicrobiales</taxon>
        <taxon>Xanthobacteraceae</taxon>
        <taxon>Labrys</taxon>
    </lineage>
</organism>